<protein>
    <submittedName>
        <fullName evidence="2">Uncharacterized protein</fullName>
    </submittedName>
</protein>
<gene>
    <name evidence="2" type="ORF">H9950_07785</name>
</gene>
<sequence>MKKKTKRKYWIAAIAWLATMILANSINEYFHASPLIRGITVGFWTIAAYILFKDLMHPQIGRRKKDEEDEE</sequence>
<reference evidence="2" key="2">
    <citation type="submission" date="2021-04" db="EMBL/GenBank/DDBJ databases">
        <authorList>
            <person name="Gilroy R."/>
        </authorList>
    </citation>
    <scope>NUCLEOTIDE SEQUENCE</scope>
    <source>
        <strain evidence="2">ChiHjej12B11-9795</strain>
    </source>
</reference>
<keyword evidence="1" id="KW-0472">Membrane</keyword>
<evidence type="ECO:0000313" key="3">
    <source>
        <dbReference type="Proteomes" id="UP000823862"/>
    </source>
</evidence>
<proteinExistence type="predicted"/>
<keyword evidence="1" id="KW-1133">Transmembrane helix</keyword>
<reference evidence="2" key="1">
    <citation type="journal article" date="2021" name="PeerJ">
        <title>Extensive microbial diversity within the chicken gut microbiome revealed by metagenomics and culture.</title>
        <authorList>
            <person name="Gilroy R."/>
            <person name="Ravi A."/>
            <person name="Getino M."/>
            <person name="Pursley I."/>
            <person name="Horton D.L."/>
            <person name="Alikhan N.F."/>
            <person name="Baker D."/>
            <person name="Gharbi K."/>
            <person name="Hall N."/>
            <person name="Watson M."/>
            <person name="Adriaenssens E.M."/>
            <person name="Foster-Nyarko E."/>
            <person name="Jarju S."/>
            <person name="Secka A."/>
            <person name="Antonio M."/>
            <person name="Oren A."/>
            <person name="Chaudhuri R.R."/>
            <person name="La Ragione R."/>
            <person name="Hildebrand F."/>
            <person name="Pallen M.J."/>
        </authorList>
    </citation>
    <scope>NUCLEOTIDE SEQUENCE</scope>
    <source>
        <strain evidence="2">ChiHjej12B11-9795</strain>
    </source>
</reference>
<dbReference type="EMBL" id="DWZI01000040">
    <property type="protein sequence ID" value="HJA86073.1"/>
    <property type="molecule type" value="Genomic_DNA"/>
</dbReference>
<evidence type="ECO:0000313" key="2">
    <source>
        <dbReference type="EMBL" id="HJA86073.1"/>
    </source>
</evidence>
<accession>A0A9D2KVG6</accession>
<evidence type="ECO:0000256" key="1">
    <source>
        <dbReference type="SAM" id="Phobius"/>
    </source>
</evidence>
<organism evidence="2 3">
    <name type="scientific">Candidatus Bacteroides avicola</name>
    <dbReference type="NCBI Taxonomy" id="2838468"/>
    <lineage>
        <taxon>Bacteria</taxon>
        <taxon>Pseudomonadati</taxon>
        <taxon>Bacteroidota</taxon>
        <taxon>Bacteroidia</taxon>
        <taxon>Bacteroidales</taxon>
        <taxon>Bacteroidaceae</taxon>
        <taxon>Bacteroides</taxon>
    </lineage>
</organism>
<name>A0A9D2KVG6_9BACE</name>
<keyword evidence="1" id="KW-0812">Transmembrane</keyword>
<feature type="transmembrane region" description="Helical" evidence="1">
    <location>
        <begin position="35"/>
        <end position="52"/>
    </location>
</feature>
<comment type="caution">
    <text evidence="2">The sequence shown here is derived from an EMBL/GenBank/DDBJ whole genome shotgun (WGS) entry which is preliminary data.</text>
</comment>
<dbReference type="Proteomes" id="UP000823862">
    <property type="component" value="Unassembled WGS sequence"/>
</dbReference>
<dbReference type="AlphaFoldDB" id="A0A9D2KVG6"/>